<keyword evidence="7" id="KW-0969">Cilium</keyword>
<evidence type="ECO:0000256" key="7">
    <source>
        <dbReference type="ARBA" id="ARBA00023069"/>
    </source>
</evidence>
<protein>
    <recommendedName>
        <fullName evidence="4">Cilia- and flagella-associated protein 36</fullName>
    </recommendedName>
    <alternativeName>
        <fullName evidence="9">Coiled-coil domain-containing protein 104</fullName>
    </alternativeName>
</protein>
<proteinExistence type="inferred from homology"/>
<dbReference type="Gene3D" id="1.20.1520.10">
    <property type="entry name" value="ADP-ribosylation factor-like 2-binding protein, domain"/>
    <property type="match status" value="1"/>
</dbReference>
<keyword evidence="8" id="KW-0966">Cell projection</keyword>
<dbReference type="InterPro" id="IPR042541">
    <property type="entry name" value="BART_sf"/>
</dbReference>
<evidence type="ECO:0000256" key="9">
    <source>
        <dbReference type="ARBA" id="ARBA00031593"/>
    </source>
</evidence>
<keyword evidence="13" id="KW-1185">Reference proteome</keyword>
<reference evidence="12" key="2">
    <citation type="journal article" date="2007" name="Science">
        <title>Draft genome sequence of the sexually transmitted pathogen Trichomonas vaginalis.</title>
        <authorList>
            <person name="Carlton J.M."/>
            <person name="Hirt R.P."/>
            <person name="Silva J.C."/>
            <person name="Delcher A.L."/>
            <person name="Schatz M."/>
            <person name="Zhao Q."/>
            <person name="Wortman J.R."/>
            <person name="Bidwell S.L."/>
            <person name="Alsmark U.C.M."/>
            <person name="Besteiro S."/>
            <person name="Sicheritz-Ponten T."/>
            <person name="Noel C.J."/>
            <person name="Dacks J.B."/>
            <person name="Foster P.G."/>
            <person name="Simillion C."/>
            <person name="Van de Peer Y."/>
            <person name="Miranda-Saavedra D."/>
            <person name="Barton G.J."/>
            <person name="Westrop G.D."/>
            <person name="Mueller S."/>
            <person name="Dessi D."/>
            <person name="Fiori P.L."/>
            <person name="Ren Q."/>
            <person name="Paulsen I."/>
            <person name="Zhang H."/>
            <person name="Bastida-Corcuera F.D."/>
            <person name="Simoes-Barbosa A."/>
            <person name="Brown M.T."/>
            <person name="Hayes R.D."/>
            <person name="Mukherjee M."/>
            <person name="Okumura C.Y."/>
            <person name="Schneider R."/>
            <person name="Smith A.J."/>
            <person name="Vanacova S."/>
            <person name="Villalvazo M."/>
            <person name="Haas B.J."/>
            <person name="Pertea M."/>
            <person name="Feldblyum T.V."/>
            <person name="Utterback T.R."/>
            <person name="Shu C.L."/>
            <person name="Osoegawa K."/>
            <person name="de Jong P.J."/>
            <person name="Hrdy I."/>
            <person name="Horvathova L."/>
            <person name="Zubacova Z."/>
            <person name="Dolezal P."/>
            <person name="Malik S.B."/>
            <person name="Logsdon J.M. Jr."/>
            <person name="Henze K."/>
            <person name="Gupta A."/>
            <person name="Wang C.C."/>
            <person name="Dunne R.L."/>
            <person name="Upcroft J.A."/>
            <person name="Upcroft P."/>
            <person name="White O."/>
            <person name="Salzberg S.L."/>
            <person name="Tang P."/>
            <person name="Chiu C.-H."/>
            <person name="Lee Y.-S."/>
            <person name="Embley T.M."/>
            <person name="Coombs G.H."/>
            <person name="Mottram J.C."/>
            <person name="Tachezy J."/>
            <person name="Fraser-Liggett C.M."/>
            <person name="Johnson P.J."/>
        </authorList>
    </citation>
    <scope>NUCLEOTIDE SEQUENCE [LARGE SCALE GENOMIC DNA]</scope>
    <source>
        <strain evidence="12">G3</strain>
    </source>
</reference>
<comment type="subcellular location">
    <subcellularLocation>
        <location evidence="1">Cell projection</location>
        <location evidence="1">Cilium</location>
    </subcellularLocation>
    <subcellularLocation>
        <location evidence="2">Cytoplasm</location>
    </subcellularLocation>
</comment>
<dbReference type="GO" id="GO:0097546">
    <property type="term" value="C:ciliary base"/>
    <property type="evidence" value="ECO:0000318"/>
    <property type="project" value="GO_Central"/>
</dbReference>
<evidence type="ECO:0000313" key="12">
    <source>
        <dbReference type="EMBL" id="EAY04278.1"/>
    </source>
</evidence>
<dbReference type="InParanoid" id="A2ESV2"/>
<dbReference type="KEGG" id="tva:4762133"/>
<feature type="region of interest" description="Disordered" evidence="10">
    <location>
        <begin position="216"/>
        <end position="247"/>
    </location>
</feature>
<evidence type="ECO:0000256" key="8">
    <source>
        <dbReference type="ARBA" id="ARBA00023273"/>
    </source>
</evidence>
<accession>A2ESV2</accession>
<evidence type="ECO:0000256" key="5">
    <source>
        <dbReference type="ARBA" id="ARBA00022490"/>
    </source>
</evidence>
<evidence type="ECO:0000313" key="13">
    <source>
        <dbReference type="Proteomes" id="UP000001542"/>
    </source>
</evidence>
<organism evidence="12 13">
    <name type="scientific">Trichomonas vaginalis (strain ATCC PRA-98 / G3)</name>
    <dbReference type="NCBI Taxonomy" id="412133"/>
    <lineage>
        <taxon>Eukaryota</taxon>
        <taxon>Metamonada</taxon>
        <taxon>Parabasalia</taxon>
        <taxon>Trichomonadida</taxon>
        <taxon>Trichomonadidae</taxon>
        <taxon>Trichomonas</taxon>
    </lineage>
</organism>
<dbReference type="EMBL" id="DS113480">
    <property type="protein sequence ID" value="EAY04278.1"/>
    <property type="molecule type" value="Genomic_DNA"/>
</dbReference>
<evidence type="ECO:0000256" key="2">
    <source>
        <dbReference type="ARBA" id="ARBA00004496"/>
    </source>
</evidence>
<comment type="similarity">
    <text evidence="3">Belongs to the CFAP36 family.</text>
</comment>
<evidence type="ECO:0000256" key="6">
    <source>
        <dbReference type="ARBA" id="ARBA00023054"/>
    </source>
</evidence>
<dbReference type="VEuPathDB" id="TrichDB:TVAG_390480"/>
<evidence type="ECO:0000256" key="1">
    <source>
        <dbReference type="ARBA" id="ARBA00004138"/>
    </source>
</evidence>
<keyword evidence="5" id="KW-0963">Cytoplasm</keyword>
<dbReference type="InterPro" id="IPR023379">
    <property type="entry name" value="BART_dom"/>
</dbReference>
<dbReference type="Proteomes" id="UP000001542">
    <property type="component" value="Unassembled WGS sequence"/>
</dbReference>
<reference evidence="12" key="1">
    <citation type="submission" date="2006-10" db="EMBL/GenBank/DDBJ databases">
        <authorList>
            <person name="Amadeo P."/>
            <person name="Zhao Q."/>
            <person name="Wortman J."/>
            <person name="Fraser-Liggett C."/>
            <person name="Carlton J."/>
        </authorList>
    </citation>
    <scope>NUCLEOTIDE SEQUENCE</scope>
    <source>
        <strain evidence="12">G3</strain>
    </source>
</reference>
<feature type="region of interest" description="Disordered" evidence="10">
    <location>
        <begin position="175"/>
        <end position="203"/>
    </location>
</feature>
<sequence length="297" mass="34937">METEEFILAKTAEFISSEDWWGPIIKFMYKNADKFKTDGYTAEKYQIFLQFSEIVCNLFDNSVSKYAHISDNSLEWTLLSCVKSLKIQALVIADILQKTLSFEEFYKQMKTINNNIDYDISLVLKQFEDQLKNPDVDKDKLAILFSQVVARAQNERIKHVIEDSCKNTKDLVKVSPRNKRHHTRYLNNTRKSPKKENQPPKIPSDLEKQIEETLNDHYTPAPPTTEKNGNPHRNFNKSKKPDMSEEIEKRREFYRQQREKMRNLKTTPVQNLEKSNLPKLIKNRQYFGNSSNLPPIL</sequence>
<feature type="compositionally biased region" description="Basic and acidic residues" evidence="10">
    <location>
        <begin position="194"/>
        <end position="203"/>
    </location>
</feature>
<feature type="domain" description="BART" evidence="11">
    <location>
        <begin position="4"/>
        <end position="117"/>
    </location>
</feature>
<gene>
    <name evidence="12" type="ORF">TVAG_390480</name>
</gene>
<dbReference type="PANTHER" id="PTHR21532:SF0">
    <property type="entry name" value="CILIA- AND FLAGELLA-ASSOCIATED PROTEIN 36"/>
    <property type="match status" value="1"/>
</dbReference>
<dbReference type="VEuPathDB" id="TrichDB:TVAGG3_0182110"/>
<evidence type="ECO:0000256" key="3">
    <source>
        <dbReference type="ARBA" id="ARBA00007460"/>
    </source>
</evidence>
<dbReference type="Pfam" id="PF11527">
    <property type="entry name" value="ARL2_Bind_BART"/>
    <property type="match status" value="1"/>
</dbReference>
<name>A2ESV2_TRIV3</name>
<dbReference type="InterPro" id="IPR038888">
    <property type="entry name" value="CFAP36"/>
</dbReference>
<dbReference type="SMR" id="A2ESV2"/>
<evidence type="ECO:0000256" key="4">
    <source>
        <dbReference type="ARBA" id="ARBA00021815"/>
    </source>
</evidence>
<dbReference type="AlphaFoldDB" id="A2ESV2"/>
<keyword evidence="6" id="KW-0175">Coiled coil</keyword>
<dbReference type="GO" id="GO:0005930">
    <property type="term" value="C:axoneme"/>
    <property type="evidence" value="ECO:0000318"/>
    <property type="project" value="GO_Central"/>
</dbReference>
<dbReference type="RefSeq" id="XP_001316501.1">
    <property type="nucleotide sequence ID" value="XM_001316466.1"/>
</dbReference>
<dbReference type="PANTHER" id="PTHR21532">
    <property type="entry name" value="PHOSPHODIESTERASE HL"/>
    <property type="match status" value="1"/>
</dbReference>
<evidence type="ECO:0000259" key="11">
    <source>
        <dbReference type="Pfam" id="PF11527"/>
    </source>
</evidence>
<evidence type="ECO:0000256" key="10">
    <source>
        <dbReference type="SAM" id="MobiDB-lite"/>
    </source>
</evidence>